<feature type="region of interest" description="Disordered" evidence="1">
    <location>
        <begin position="84"/>
        <end position="107"/>
    </location>
</feature>
<dbReference type="Gene3D" id="1.10.1200.10">
    <property type="entry name" value="ACP-like"/>
    <property type="match status" value="1"/>
</dbReference>
<dbReference type="InterPro" id="IPR036736">
    <property type="entry name" value="ACP-like_sf"/>
</dbReference>
<accession>A0A318I5C8</accession>
<evidence type="ECO:0000256" key="1">
    <source>
        <dbReference type="SAM" id="MobiDB-lite"/>
    </source>
</evidence>
<feature type="domain" description="Carrier" evidence="2">
    <location>
        <begin position="1"/>
        <end position="77"/>
    </location>
</feature>
<evidence type="ECO:0000259" key="2">
    <source>
        <dbReference type="PROSITE" id="PS50075"/>
    </source>
</evidence>
<dbReference type="NCBIfam" id="NF005480">
    <property type="entry name" value="PRK07081.1"/>
    <property type="match status" value="1"/>
</dbReference>
<organism evidence="3 4">
    <name type="scientific">Burkholderia pyrrocinia</name>
    <name type="common">Pseudomonas pyrrocinia</name>
    <dbReference type="NCBI Taxonomy" id="60550"/>
    <lineage>
        <taxon>Bacteria</taxon>
        <taxon>Pseudomonadati</taxon>
        <taxon>Pseudomonadota</taxon>
        <taxon>Betaproteobacteria</taxon>
        <taxon>Burkholderiales</taxon>
        <taxon>Burkholderiaceae</taxon>
        <taxon>Burkholderia</taxon>
        <taxon>Burkholderia cepacia complex</taxon>
    </lineage>
</organism>
<dbReference type="AlphaFoldDB" id="A0A318I5C8"/>
<dbReference type="EMBL" id="QJJY01000026">
    <property type="protein sequence ID" value="PXX25845.1"/>
    <property type="molecule type" value="Genomic_DNA"/>
</dbReference>
<evidence type="ECO:0000313" key="4">
    <source>
        <dbReference type="Proteomes" id="UP000247755"/>
    </source>
</evidence>
<gene>
    <name evidence="3" type="ORF">NA66_102682</name>
</gene>
<dbReference type="Pfam" id="PF00550">
    <property type="entry name" value="PP-binding"/>
    <property type="match status" value="1"/>
</dbReference>
<sequence length="107" mass="11667">MKNTLRHIISDMKCLDVPIEVLADHSDLYAVGLTSLASVQLMMEIEREFRIRIPDSMLKYELFSSIDSLAAAITRLQHSNVAGCATPTAHTAPDSDSTVRAASPASH</sequence>
<comment type="caution">
    <text evidence="3">The sequence shown here is derived from an EMBL/GenBank/DDBJ whole genome shotgun (WGS) entry which is preliminary data.</text>
</comment>
<dbReference type="InterPro" id="IPR009081">
    <property type="entry name" value="PP-bd_ACP"/>
</dbReference>
<protein>
    <submittedName>
        <fullName evidence="3">Acyl carrier protein</fullName>
    </submittedName>
</protein>
<proteinExistence type="predicted"/>
<dbReference type="SUPFAM" id="SSF47336">
    <property type="entry name" value="ACP-like"/>
    <property type="match status" value="1"/>
</dbReference>
<dbReference type="Proteomes" id="UP000247755">
    <property type="component" value="Unassembled WGS sequence"/>
</dbReference>
<evidence type="ECO:0000313" key="3">
    <source>
        <dbReference type="EMBL" id="PXX25845.1"/>
    </source>
</evidence>
<dbReference type="PROSITE" id="PS50075">
    <property type="entry name" value="CARRIER"/>
    <property type="match status" value="1"/>
</dbReference>
<feature type="compositionally biased region" description="Polar residues" evidence="1">
    <location>
        <begin position="94"/>
        <end position="107"/>
    </location>
</feature>
<reference evidence="3 4" key="1">
    <citation type="submission" date="2018-05" db="EMBL/GenBank/DDBJ databases">
        <title>Comparative genomics of bacterial root endophytes of switchgrass collected from native prairies over two seasons.</title>
        <authorList>
            <person name="Tang Y."/>
        </authorList>
    </citation>
    <scope>NUCLEOTIDE SEQUENCE [LARGE SCALE GENOMIC DNA]</scope>
    <source>
        <strain evidence="3 4">NFIX32</strain>
    </source>
</reference>
<name>A0A318I5C8_BURPY</name>